<comment type="caution">
    <text evidence="2">The sequence shown here is derived from an EMBL/GenBank/DDBJ whole genome shotgun (WGS) entry which is preliminary data.</text>
</comment>
<dbReference type="Proteomes" id="UP001302812">
    <property type="component" value="Unassembled WGS sequence"/>
</dbReference>
<organism evidence="2 3">
    <name type="scientific">Canariomyces notabilis</name>
    <dbReference type="NCBI Taxonomy" id="2074819"/>
    <lineage>
        <taxon>Eukaryota</taxon>
        <taxon>Fungi</taxon>
        <taxon>Dikarya</taxon>
        <taxon>Ascomycota</taxon>
        <taxon>Pezizomycotina</taxon>
        <taxon>Sordariomycetes</taxon>
        <taxon>Sordariomycetidae</taxon>
        <taxon>Sordariales</taxon>
        <taxon>Chaetomiaceae</taxon>
        <taxon>Canariomyces</taxon>
    </lineage>
</organism>
<gene>
    <name evidence="2" type="ORF">N656DRAFT_716295</name>
</gene>
<proteinExistence type="predicted"/>
<evidence type="ECO:0000259" key="1">
    <source>
        <dbReference type="Pfam" id="PF01612"/>
    </source>
</evidence>
<dbReference type="GeneID" id="89936243"/>
<keyword evidence="3" id="KW-1185">Reference proteome</keyword>
<dbReference type="Pfam" id="PF01612">
    <property type="entry name" value="DNA_pol_A_exo1"/>
    <property type="match status" value="1"/>
</dbReference>
<dbReference type="RefSeq" id="XP_064666786.1">
    <property type="nucleotide sequence ID" value="XM_064812118.1"/>
</dbReference>
<sequence length="250" mass="28160">MSSHTSPPKLISSVEDLKKFLSSISSFNSLYIDLEGINLCRHGTISLITILVYPENVVRLVDVAVLGNQAFTVTSDSGKTLKSILEDPNIPKFLWDVRNDADALWALYRVGLAGVTDVQLLENATRFGDKTYLRGLARSIQYDCNLGLLERNRWLSTKEETTKLMSTGVFATRPLDGKTIDYCVNDVIHLPELRDTYMQRINKEWLGKVKKESAARVVEAHRSDYDPLSPTKKFGPWGRSGVTRQSGFFR</sequence>
<evidence type="ECO:0000313" key="3">
    <source>
        <dbReference type="Proteomes" id="UP001302812"/>
    </source>
</evidence>
<dbReference type="Gene3D" id="3.30.420.10">
    <property type="entry name" value="Ribonuclease H-like superfamily/Ribonuclease H"/>
    <property type="match status" value="1"/>
</dbReference>
<dbReference type="PANTHER" id="PTHR43040:SF1">
    <property type="entry name" value="RIBONUCLEASE D"/>
    <property type="match status" value="1"/>
</dbReference>
<dbReference type="SUPFAM" id="SSF53098">
    <property type="entry name" value="Ribonuclease H-like"/>
    <property type="match status" value="1"/>
</dbReference>
<dbReference type="EMBL" id="MU853357">
    <property type="protein sequence ID" value="KAK4109216.1"/>
    <property type="molecule type" value="Genomic_DNA"/>
</dbReference>
<accession>A0AAN6QLN3</accession>
<dbReference type="PANTHER" id="PTHR43040">
    <property type="entry name" value="RIBONUCLEASE D"/>
    <property type="match status" value="1"/>
</dbReference>
<dbReference type="GO" id="GO:0003676">
    <property type="term" value="F:nucleic acid binding"/>
    <property type="evidence" value="ECO:0007669"/>
    <property type="project" value="InterPro"/>
</dbReference>
<dbReference type="GO" id="GO:0006139">
    <property type="term" value="P:nucleobase-containing compound metabolic process"/>
    <property type="evidence" value="ECO:0007669"/>
    <property type="project" value="InterPro"/>
</dbReference>
<dbReference type="AlphaFoldDB" id="A0AAN6QLN3"/>
<feature type="domain" description="3'-5' exonuclease" evidence="1">
    <location>
        <begin position="11"/>
        <end position="196"/>
    </location>
</feature>
<reference evidence="2" key="1">
    <citation type="journal article" date="2023" name="Mol. Phylogenet. Evol.">
        <title>Genome-scale phylogeny and comparative genomics of the fungal order Sordariales.</title>
        <authorList>
            <person name="Hensen N."/>
            <person name="Bonometti L."/>
            <person name="Westerberg I."/>
            <person name="Brannstrom I.O."/>
            <person name="Guillou S."/>
            <person name="Cros-Aarteil S."/>
            <person name="Calhoun S."/>
            <person name="Haridas S."/>
            <person name="Kuo A."/>
            <person name="Mondo S."/>
            <person name="Pangilinan J."/>
            <person name="Riley R."/>
            <person name="LaButti K."/>
            <person name="Andreopoulos B."/>
            <person name="Lipzen A."/>
            <person name="Chen C."/>
            <person name="Yan M."/>
            <person name="Daum C."/>
            <person name="Ng V."/>
            <person name="Clum A."/>
            <person name="Steindorff A."/>
            <person name="Ohm R.A."/>
            <person name="Martin F."/>
            <person name="Silar P."/>
            <person name="Natvig D.O."/>
            <person name="Lalanne C."/>
            <person name="Gautier V."/>
            <person name="Ament-Velasquez S.L."/>
            <person name="Kruys A."/>
            <person name="Hutchinson M.I."/>
            <person name="Powell A.J."/>
            <person name="Barry K."/>
            <person name="Miller A.N."/>
            <person name="Grigoriev I.V."/>
            <person name="Debuchy R."/>
            <person name="Gladieux P."/>
            <person name="Hiltunen Thoren M."/>
            <person name="Johannesson H."/>
        </authorList>
    </citation>
    <scope>NUCLEOTIDE SEQUENCE</scope>
    <source>
        <strain evidence="2">CBS 508.74</strain>
    </source>
</reference>
<dbReference type="GO" id="GO:0008408">
    <property type="term" value="F:3'-5' exonuclease activity"/>
    <property type="evidence" value="ECO:0007669"/>
    <property type="project" value="InterPro"/>
</dbReference>
<evidence type="ECO:0000313" key="2">
    <source>
        <dbReference type="EMBL" id="KAK4109216.1"/>
    </source>
</evidence>
<dbReference type="InterPro" id="IPR012337">
    <property type="entry name" value="RNaseH-like_sf"/>
</dbReference>
<name>A0AAN6QLN3_9PEZI</name>
<dbReference type="InterPro" id="IPR036397">
    <property type="entry name" value="RNaseH_sf"/>
</dbReference>
<reference evidence="2" key="2">
    <citation type="submission" date="2023-05" db="EMBL/GenBank/DDBJ databases">
        <authorList>
            <consortium name="Lawrence Berkeley National Laboratory"/>
            <person name="Steindorff A."/>
            <person name="Hensen N."/>
            <person name="Bonometti L."/>
            <person name="Westerberg I."/>
            <person name="Brannstrom I.O."/>
            <person name="Guillou S."/>
            <person name="Cros-Aarteil S."/>
            <person name="Calhoun S."/>
            <person name="Haridas S."/>
            <person name="Kuo A."/>
            <person name="Mondo S."/>
            <person name="Pangilinan J."/>
            <person name="Riley R."/>
            <person name="Labutti K."/>
            <person name="Andreopoulos B."/>
            <person name="Lipzen A."/>
            <person name="Chen C."/>
            <person name="Yanf M."/>
            <person name="Daum C."/>
            <person name="Ng V."/>
            <person name="Clum A."/>
            <person name="Ohm R."/>
            <person name="Martin F."/>
            <person name="Silar P."/>
            <person name="Natvig D."/>
            <person name="Lalanne C."/>
            <person name="Gautier V."/>
            <person name="Ament-Velasquez S.L."/>
            <person name="Kruys A."/>
            <person name="Hutchinson M.I."/>
            <person name="Powell A.J."/>
            <person name="Barry K."/>
            <person name="Miller A.N."/>
            <person name="Grigoriev I.V."/>
            <person name="Debuchy R."/>
            <person name="Gladieux P."/>
            <person name="Thoren M.H."/>
            <person name="Johannesson H."/>
        </authorList>
    </citation>
    <scope>NUCLEOTIDE SEQUENCE</scope>
    <source>
        <strain evidence="2">CBS 508.74</strain>
    </source>
</reference>
<protein>
    <recommendedName>
        <fullName evidence="1">3'-5' exonuclease domain-containing protein</fullName>
    </recommendedName>
</protein>
<dbReference type="InterPro" id="IPR002562">
    <property type="entry name" value="3'-5'_exonuclease_dom"/>
</dbReference>